<dbReference type="PANTHER" id="PTHR47163:SF2">
    <property type="entry name" value="SI:DKEY-17M8.2"/>
    <property type="match status" value="1"/>
</dbReference>
<organism evidence="1">
    <name type="scientific">Amphimedon queenslandica</name>
    <name type="common">Sponge</name>
    <dbReference type="NCBI Taxonomy" id="400682"/>
    <lineage>
        <taxon>Eukaryota</taxon>
        <taxon>Metazoa</taxon>
        <taxon>Porifera</taxon>
        <taxon>Demospongiae</taxon>
        <taxon>Heteroscleromorpha</taxon>
        <taxon>Haplosclerida</taxon>
        <taxon>Niphatidae</taxon>
        <taxon>Amphimedon</taxon>
    </lineage>
</organism>
<dbReference type="EnsemblMetazoa" id="Aqu2.1.11081_001">
    <property type="protein sequence ID" value="Aqu2.1.11081_001"/>
    <property type="gene ID" value="Aqu2.1.11081"/>
</dbReference>
<accession>A0A1X7T990</accession>
<dbReference type="PANTHER" id="PTHR47163">
    <property type="entry name" value="DDE_TNP_IS1595 DOMAIN-CONTAINING PROTEIN"/>
    <property type="match status" value="1"/>
</dbReference>
<evidence type="ECO:0000313" key="1">
    <source>
        <dbReference type="EnsemblMetazoa" id="Aqu2.1.11081_001"/>
    </source>
</evidence>
<dbReference type="InParanoid" id="A0A1X7T990"/>
<proteinExistence type="predicted"/>
<dbReference type="AlphaFoldDB" id="A0A1X7T990"/>
<reference evidence="1" key="1">
    <citation type="submission" date="2017-05" db="UniProtKB">
        <authorList>
            <consortium name="EnsemblMetazoa"/>
        </authorList>
    </citation>
    <scope>IDENTIFICATION</scope>
</reference>
<protein>
    <recommendedName>
        <fullName evidence="2">ISXO2-like transposase domain-containing protein</fullName>
    </recommendedName>
</protein>
<sequence length="56" mass="6242">MSDCWKAYSKLEQLGYKDGTVNHSVEFVNSETGDHTQTIESTCRSVKASLPLYGTQ</sequence>
<name>A0A1X7T990_AMPQE</name>
<dbReference type="InterPro" id="IPR053164">
    <property type="entry name" value="IS1016-like_transposase"/>
</dbReference>
<evidence type="ECO:0008006" key="2">
    <source>
        <dbReference type="Google" id="ProtNLM"/>
    </source>
</evidence>